<feature type="region of interest" description="Disordered" evidence="3">
    <location>
        <begin position="674"/>
        <end position="720"/>
    </location>
</feature>
<feature type="region of interest" description="Disordered" evidence="3">
    <location>
        <begin position="446"/>
        <end position="579"/>
    </location>
</feature>
<comment type="subcellular location">
    <subcellularLocation>
        <location evidence="1">Cytoplasm</location>
    </subcellularLocation>
</comment>
<dbReference type="GO" id="GO:0005634">
    <property type="term" value="C:nucleus"/>
    <property type="evidence" value="ECO:0007669"/>
    <property type="project" value="TreeGrafter"/>
</dbReference>
<feature type="compositionally biased region" description="Polar residues" evidence="3">
    <location>
        <begin position="461"/>
        <end position="478"/>
    </location>
</feature>
<dbReference type="PANTHER" id="PTHR12269">
    <property type="entry name" value="EUKARYOTIC TRANSLATION INITIATION FACTOR 4E TRANSPORTER"/>
    <property type="match status" value="1"/>
</dbReference>
<feature type="compositionally biased region" description="Basic and acidic residues" evidence="3">
    <location>
        <begin position="482"/>
        <end position="505"/>
    </location>
</feature>
<protein>
    <submittedName>
        <fullName evidence="4">Eukaryotic translation initiation factor 4E nuclear import factor 1</fullName>
    </submittedName>
</protein>
<proteinExistence type="predicted"/>
<keyword evidence="2" id="KW-0963">Cytoplasm</keyword>
<evidence type="ECO:0000256" key="2">
    <source>
        <dbReference type="ARBA" id="ARBA00022490"/>
    </source>
</evidence>
<reference evidence="4" key="2">
    <citation type="submission" date="2025-09" db="UniProtKB">
        <authorList>
            <consortium name="Ensembl"/>
        </authorList>
    </citation>
    <scope>IDENTIFICATION</scope>
</reference>
<feature type="region of interest" description="Disordered" evidence="3">
    <location>
        <begin position="196"/>
        <end position="220"/>
    </location>
</feature>
<feature type="region of interest" description="Disordered" evidence="3">
    <location>
        <begin position="236"/>
        <end position="286"/>
    </location>
</feature>
<dbReference type="GeneTree" id="ENSGT00940000174874"/>
<dbReference type="GO" id="GO:0036464">
    <property type="term" value="C:cytoplasmic ribonucleoprotein granule"/>
    <property type="evidence" value="ECO:0007669"/>
    <property type="project" value="UniProtKB-ARBA"/>
</dbReference>
<evidence type="ECO:0000313" key="5">
    <source>
        <dbReference type="Proteomes" id="UP001108240"/>
    </source>
</evidence>
<reference evidence="4" key="1">
    <citation type="submission" date="2025-08" db="UniProtKB">
        <authorList>
            <consortium name="Ensembl"/>
        </authorList>
    </citation>
    <scope>IDENTIFICATION</scope>
</reference>
<feature type="compositionally biased region" description="Polar residues" evidence="3">
    <location>
        <begin position="557"/>
        <end position="568"/>
    </location>
</feature>
<feature type="region of interest" description="Disordered" evidence="3">
    <location>
        <begin position="116"/>
        <end position="141"/>
    </location>
</feature>
<dbReference type="PANTHER" id="PTHR12269:SF1">
    <property type="entry name" value="EUKARYOTIC TRANSLATION INITIATION FACTOR 4E TRANSPORTER"/>
    <property type="match status" value="1"/>
</dbReference>
<dbReference type="GO" id="GO:0017148">
    <property type="term" value="P:negative regulation of translation"/>
    <property type="evidence" value="ECO:0007669"/>
    <property type="project" value="TreeGrafter"/>
</dbReference>
<dbReference type="Proteomes" id="UP001108240">
    <property type="component" value="Unplaced"/>
</dbReference>
<dbReference type="AlphaFoldDB" id="A0A8C0YHC5"/>
<dbReference type="Ensembl" id="ENSCCRT00000010858.2">
    <property type="protein sequence ID" value="ENSCCRP00000009933.2"/>
    <property type="gene ID" value="ENSCCRG00000005795.2"/>
</dbReference>
<keyword evidence="5" id="KW-1185">Reference proteome</keyword>
<evidence type="ECO:0000256" key="3">
    <source>
        <dbReference type="SAM" id="MobiDB-lite"/>
    </source>
</evidence>
<sequence length="749" mass="83382">MEKDENGEKTVETVKDSVVTSAYRYTKEELMEIKELPISNERPECLSEKYDSDGVWDPEKWHASLYPSSEISGPTEGYKKDYAEDRVPLKRRITDPRERVKDDDLEVVLSPQRRSFGGGCQVAPTALPRRPISPLENKENESLRLGGARRIGSGRIVASRVFERDARVDKERERDREREFKDKRFRRDFGDKRVFSERRRNDSYAEEEPEWFSGGPTSQSETIELIGFDDKILEDDKRRTKRSRKKPESVKEVECNGGLSEDPEVVQESGADQEVPHAEVLPEQTPGEFDFNEFFNLEKTMPGLASLQQQSVDPALVPLSEAHVHASQQKNIFQELLVASHGPVPAPVPGLVHHRASPPLFPQRQDFFPGMPPATGFPAGPQTVLDQIPDLHLVRNTPQMRALPMGVDQANLEALFQQELAVLNRPQYQQGYNKQAHDKAFRNRQTRMNRSPGPHLPGRTSPGNTVTSVLSPSFTPTSVIKKMYESKEKSRDDPGSRPGSKEETVNSHNSQEDGPPSPSSFLEDVDTSGPQTCGVKACSTPVPTLNRHSKDPDRPRPTSTTGHHTPTMLSPGPSSPFPRPQMYPVPLLPHVPLVRPPPQLHPSVMQRMLAQGIQPQQLGPTLLQTGMFPQAVDLSQLQGLPPALLGQPLYPLGPAGHPLMAPRAAGTHMQLAVMQQQLQQQQRPNLPVAPLGGPQSQSHGPHRTNHSQRRGGSPPLGLAKWFGSDVLQQPLPSMPSAKVISVDELEFHQ</sequence>
<accession>A0A8C0YHC5</accession>
<evidence type="ECO:0000313" key="4">
    <source>
        <dbReference type="Ensembl" id="ENSCCRP00000009933.2"/>
    </source>
</evidence>
<dbReference type="GO" id="GO:0003729">
    <property type="term" value="F:mRNA binding"/>
    <property type="evidence" value="ECO:0007669"/>
    <property type="project" value="TreeGrafter"/>
</dbReference>
<name>A0A8C0YHC5_CYPCA</name>
<organism evidence="4 5">
    <name type="scientific">Cyprinus carpio carpio</name>
    <dbReference type="NCBI Taxonomy" id="630221"/>
    <lineage>
        <taxon>Eukaryota</taxon>
        <taxon>Metazoa</taxon>
        <taxon>Chordata</taxon>
        <taxon>Craniata</taxon>
        <taxon>Vertebrata</taxon>
        <taxon>Euteleostomi</taxon>
        <taxon>Actinopterygii</taxon>
        <taxon>Neopterygii</taxon>
        <taxon>Teleostei</taxon>
        <taxon>Ostariophysi</taxon>
        <taxon>Cypriniformes</taxon>
        <taxon>Cyprinidae</taxon>
        <taxon>Cyprininae</taxon>
        <taxon>Cyprinus</taxon>
    </lineage>
</organism>
<dbReference type="Pfam" id="PF10477">
    <property type="entry name" value="EIF4E-T"/>
    <property type="match status" value="2"/>
</dbReference>
<feature type="compositionally biased region" description="Basic residues" evidence="3">
    <location>
        <begin position="700"/>
        <end position="709"/>
    </location>
</feature>
<evidence type="ECO:0000256" key="1">
    <source>
        <dbReference type="ARBA" id="ARBA00004496"/>
    </source>
</evidence>
<dbReference type="InterPro" id="IPR018862">
    <property type="entry name" value="eIF4E-T"/>
</dbReference>